<dbReference type="GO" id="GO:0003735">
    <property type="term" value="F:structural constituent of ribosome"/>
    <property type="evidence" value="ECO:0007669"/>
    <property type="project" value="TreeGrafter"/>
</dbReference>
<evidence type="ECO:0000313" key="2">
    <source>
        <dbReference type="EMBL" id="PHT46012.1"/>
    </source>
</evidence>
<gene>
    <name evidence="2" type="ORF">CQW23_15170</name>
</gene>
<protein>
    <recommendedName>
        <fullName evidence="1">Large ribosomal subunit protein uL30 N-terminal eukaryotes domain-containing protein</fullName>
    </recommendedName>
</protein>
<proteinExistence type="predicted"/>
<dbReference type="GO" id="GO:0000463">
    <property type="term" value="P:maturation of LSU-rRNA from tricistronic rRNA transcript (SSU-rRNA, 5.8S rRNA, LSU-rRNA)"/>
    <property type="evidence" value="ECO:0007669"/>
    <property type="project" value="TreeGrafter"/>
</dbReference>
<comment type="caution">
    <text evidence="2">The sequence shown here is derived from an EMBL/GenBank/DDBJ whole genome shotgun (WGS) entry which is preliminary data.</text>
</comment>
<sequence length="138" mass="16381">MGDEVPVPQPLHYMPEVILKKRKSNEAWPIRRKLPLEHKVRKLISESFVIKKPQQFICEYRDKEMDLVQMKQRGKRRTKGAMTMSDSKLIFVICIGGKSDMHPRKWKFLYSLWLRMTFSGGFVKANERTMEILEKVEP</sequence>
<dbReference type="STRING" id="33114.A0A2G2WLA7"/>
<dbReference type="InterPro" id="IPR039699">
    <property type="entry name" value="Ribosomal_uL30"/>
</dbReference>
<dbReference type="Gene3D" id="3.30.1390.20">
    <property type="entry name" value="Ribosomal protein L30, ferredoxin-like fold domain"/>
    <property type="match status" value="1"/>
</dbReference>
<dbReference type="OrthoDB" id="28644at2759"/>
<feature type="domain" description="Large ribosomal subunit protein uL30 N-terminal eukaryotes" evidence="1">
    <location>
        <begin position="14"/>
        <end position="76"/>
    </location>
</feature>
<accession>A0A2G2WLA7</accession>
<reference evidence="3" key="2">
    <citation type="journal article" date="2017" name="J. Anim. Genet.">
        <title>Multiple reference genome sequences of hot pepper reveal the massive evolution of plant disease resistance genes by retroduplication.</title>
        <authorList>
            <person name="Kim S."/>
            <person name="Park J."/>
            <person name="Yeom S.-I."/>
            <person name="Kim Y.-M."/>
            <person name="Seo E."/>
            <person name="Kim K.-T."/>
            <person name="Kim M.-S."/>
            <person name="Lee J.M."/>
            <person name="Cheong K."/>
            <person name="Shin H.-S."/>
            <person name="Kim S.-B."/>
            <person name="Han K."/>
            <person name="Lee J."/>
            <person name="Park M."/>
            <person name="Lee H.-A."/>
            <person name="Lee H.-Y."/>
            <person name="Lee Y."/>
            <person name="Oh S."/>
            <person name="Lee J.H."/>
            <person name="Choi E."/>
            <person name="Choi E."/>
            <person name="Lee S.E."/>
            <person name="Jeon J."/>
            <person name="Kim H."/>
            <person name="Choi G."/>
            <person name="Song H."/>
            <person name="Lee J."/>
            <person name="Lee S.-C."/>
            <person name="Kwon J.-K."/>
            <person name="Lee H.-Y."/>
            <person name="Koo N."/>
            <person name="Hong Y."/>
            <person name="Kim R.W."/>
            <person name="Kang W.-H."/>
            <person name="Huh J.H."/>
            <person name="Kang B.-C."/>
            <person name="Yang T.-J."/>
            <person name="Lee Y.-H."/>
            <person name="Bennetzen J.L."/>
            <person name="Choi D."/>
        </authorList>
    </citation>
    <scope>NUCLEOTIDE SEQUENCE [LARGE SCALE GENOMIC DNA]</scope>
    <source>
        <strain evidence="3">cv. PBC81</strain>
    </source>
</reference>
<dbReference type="PANTHER" id="PTHR11524:SF56">
    <property type="entry name" value="60S RIBOSOMAL PROTEIN L7-2-LIKE"/>
    <property type="match status" value="1"/>
</dbReference>
<dbReference type="Pfam" id="PF08079">
    <property type="entry name" value="Ribosomal_L30_N"/>
    <property type="match status" value="1"/>
</dbReference>
<dbReference type="GO" id="GO:0022625">
    <property type="term" value="C:cytosolic large ribosomal subunit"/>
    <property type="evidence" value="ECO:0007669"/>
    <property type="project" value="TreeGrafter"/>
</dbReference>
<dbReference type="InterPro" id="IPR012988">
    <property type="entry name" value="Ribosomal_uL30_N_euk"/>
</dbReference>
<name>A0A2G2WLA7_CAPBA</name>
<dbReference type="AlphaFoldDB" id="A0A2G2WLA7"/>
<reference evidence="2 3" key="1">
    <citation type="journal article" date="2017" name="Genome Biol.">
        <title>New reference genome sequences of hot pepper reveal the massive evolution of plant disease-resistance genes by retroduplication.</title>
        <authorList>
            <person name="Kim S."/>
            <person name="Park J."/>
            <person name="Yeom S.I."/>
            <person name="Kim Y.M."/>
            <person name="Seo E."/>
            <person name="Kim K.T."/>
            <person name="Kim M.S."/>
            <person name="Lee J.M."/>
            <person name="Cheong K."/>
            <person name="Shin H.S."/>
            <person name="Kim S.B."/>
            <person name="Han K."/>
            <person name="Lee J."/>
            <person name="Park M."/>
            <person name="Lee H.A."/>
            <person name="Lee H.Y."/>
            <person name="Lee Y."/>
            <person name="Oh S."/>
            <person name="Lee J.H."/>
            <person name="Choi E."/>
            <person name="Choi E."/>
            <person name="Lee S.E."/>
            <person name="Jeon J."/>
            <person name="Kim H."/>
            <person name="Choi G."/>
            <person name="Song H."/>
            <person name="Lee J."/>
            <person name="Lee S.C."/>
            <person name="Kwon J.K."/>
            <person name="Lee H.Y."/>
            <person name="Koo N."/>
            <person name="Hong Y."/>
            <person name="Kim R.W."/>
            <person name="Kang W.H."/>
            <person name="Huh J.H."/>
            <person name="Kang B.C."/>
            <person name="Yang T.J."/>
            <person name="Lee Y.H."/>
            <person name="Bennetzen J.L."/>
            <person name="Choi D."/>
        </authorList>
    </citation>
    <scope>NUCLEOTIDE SEQUENCE [LARGE SCALE GENOMIC DNA]</scope>
    <source>
        <strain evidence="3">cv. PBC81</strain>
    </source>
</reference>
<evidence type="ECO:0000313" key="3">
    <source>
        <dbReference type="Proteomes" id="UP000224567"/>
    </source>
</evidence>
<dbReference type="GO" id="GO:0003723">
    <property type="term" value="F:RNA binding"/>
    <property type="evidence" value="ECO:0007669"/>
    <property type="project" value="TreeGrafter"/>
</dbReference>
<dbReference type="InterPro" id="IPR036919">
    <property type="entry name" value="Ribo_uL30_ferredoxin-like_sf"/>
</dbReference>
<dbReference type="Proteomes" id="UP000224567">
    <property type="component" value="Unassembled WGS sequence"/>
</dbReference>
<organism evidence="2 3">
    <name type="scientific">Capsicum baccatum</name>
    <name type="common">Peruvian pepper</name>
    <dbReference type="NCBI Taxonomy" id="33114"/>
    <lineage>
        <taxon>Eukaryota</taxon>
        <taxon>Viridiplantae</taxon>
        <taxon>Streptophyta</taxon>
        <taxon>Embryophyta</taxon>
        <taxon>Tracheophyta</taxon>
        <taxon>Spermatophyta</taxon>
        <taxon>Magnoliopsida</taxon>
        <taxon>eudicotyledons</taxon>
        <taxon>Gunneridae</taxon>
        <taxon>Pentapetalae</taxon>
        <taxon>asterids</taxon>
        <taxon>lamiids</taxon>
        <taxon>Solanales</taxon>
        <taxon>Solanaceae</taxon>
        <taxon>Solanoideae</taxon>
        <taxon>Capsiceae</taxon>
        <taxon>Capsicum</taxon>
    </lineage>
</organism>
<keyword evidence="3" id="KW-1185">Reference proteome</keyword>
<evidence type="ECO:0000259" key="1">
    <source>
        <dbReference type="Pfam" id="PF08079"/>
    </source>
</evidence>
<dbReference type="PANTHER" id="PTHR11524">
    <property type="entry name" value="60S RIBOSOMAL PROTEIN L7"/>
    <property type="match status" value="1"/>
</dbReference>
<dbReference type="EMBL" id="MLFT02000006">
    <property type="protein sequence ID" value="PHT46012.1"/>
    <property type="molecule type" value="Genomic_DNA"/>
</dbReference>